<reference evidence="3 4" key="1">
    <citation type="submission" date="2022-09" db="EMBL/GenBank/DDBJ databases">
        <authorList>
            <person name="Han X.L."/>
            <person name="Wang Q."/>
            <person name="Lu T."/>
        </authorList>
    </citation>
    <scope>NUCLEOTIDE SEQUENCE [LARGE SCALE GENOMIC DNA]</scope>
    <source>
        <strain evidence="3 4">WQ 127069</strain>
    </source>
</reference>
<name>A0ABT2UL45_9BACL</name>
<protein>
    <submittedName>
        <fullName evidence="3">Uncharacterized protein</fullName>
    </submittedName>
</protein>
<gene>
    <name evidence="3" type="ORF">OB236_24940</name>
</gene>
<accession>A0ABT2UL45</accession>
<evidence type="ECO:0000313" key="4">
    <source>
        <dbReference type="Proteomes" id="UP001652445"/>
    </source>
</evidence>
<feature type="coiled-coil region" evidence="1">
    <location>
        <begin position="39"/>
        <end position="88"/>
    </location>
</feature>
<evidence type="ECO:0000256" key="1">
    <source>
        <dbReference type="SAM" id="Coils"/>
    </source>
</evidence>
<evidence type="ECO:0000256" key="2">
    <source>
        <dbReference type="SAM" id="Phobius"/>
    </source>
</evidence>
<feature type="transmembrane region" description="Helical" evidence="2">
    <location>
        <begin position="6"/>
        <end position="24"/>
    </location>
</feature>
<dbReference type="EMBL" id="JAOQIO010000094">
    <property type="protein sequence ID" value="MCU6795362.1"/>
    <property type="molecule type" value="Genomic_DNA"/>
</dbReference>
<comment type="caution">
    <text evidence="3">The sequence shown here is derived from an EMBL/GenBank/DDBJ whole genome shotgun (WGS) entry which is preliminary data.</text>
</comment>
<keyword evidence="2" id="KW-0812">Transmembrane</keyword>
<keyword evidence="2" id="KW-1133">Transmembrane helix</keyword>
<keyword evidence="1" id="KW-0175">Coiled coil</keyword>
<keyword evidence="2" id="KW-0472">Membrane</keyword>
<dbReference type="Proteomes" id="UP001652445">
    <property type="component" value="Unassembled WGS sequence"/>
</dbReference>
<keyword evidence="4" id="KW-1185">Reference proteome</keyword>
<proteinExistence type="predicted"/>
<organism evidence="3 4">
    <name type="scientific">Paenibacillus baimaensis</name>
    <dbReference type="NCBI Taxonomy" id="2982185"/>
    <lineage>
        <taxon>Bacteria</taxon>
        <taxon>Bacillati</taxon>
        <taxon>Bacillota</taxon>
        <taxon>Bacilli</taxon>
        <taxon>Bacillales</taxon>
        <taxon>Paenibacillaceae</taxon>
        <taxon>Paenibacillus</taxon>
    </lineage>
</organism>
<sequence length="190" mass="21900">MNQVDQPWVYIVLFGLVFIIYAKIIPRTSATKGQANPTLHEIEEAMEHFTAELDEQNKALIQLLAETKRDYEVQTAKLTSRLEIVEKQSALTNQELNKLGFAYEELQKKAAHQPEKVPVVELQNTRVEEKIVDVEDLPVAMNLKSRYEELFSLFEQGKSVEYIAKKLNMNKGEINLIFQLAKQEEKLNAH</sequence>
<evidence type="ECO:0000313" key="3">
    <source>
        <dbReference type="EMBL" id="MCU6795362.1"/>
    </source>
</evidence>